<sequence length="682" mass="75688">MTFRKFKKSTRNKSSTKIPATPAVPEYTETVNMEAVQVVADASEHVPAGVDVHVKLVFKGGDIVACQVEHLGAQHSVPLGVSGTSTLVHRTPEGTPRLRPQDLSVSDLKLTAASRILGSPRSPGLTTRDFRVYHILGCGAQGTVSLVQHLVNGRFYALKATKKSALKPTHYAFVFQEQTILKSVSGSPWFPHLRGSFEDSENFYLLTDFYPEGDLARRIYKKGRLEASEALPYCAQLVLALEQLHNRRIIHRDLKPANVLITRDDNLVLSDFGLSKAYGLSAEQQPWSLREEWASHHARPRKSDMADVSRRDCGTTGYMTPEVSRGDWYTYSADVFSLGVVFFEMIHGKLPYGVKCSGARDQRVVYERMMTQPVVVRPEIGGEARDLLSWMLKKEPSRRPTLEQIKNHPWFTAVKWKELARRKQPSPLRPSNNFPPSSTPKISFGTPYAEGETPHWWYQWLCPTFPLQVSAKSRKSRRMSTAFTPLPADQIQRSASVPAHLSAVFASRGPQLPQTPRMLLTPPLTPTVANEGFTRGSGHGQSQSLAVPRPSLGRRSCSAATLVSEGSHVNRIAQSQDEKRLAHKSGDSDFHSIKLSSQSPTFTATSPLLEPVTPSLPPATADDCRVSFLERSEDLDESKPHMLPPPTTPQKVSALVARVWSVLSGVHIVRHEKGMKPLNALD</sequence>
<dbReference type="PROSITE" id="PS00108">
    <property type="entry name" value="PROTEIN_KINASE_ST"/>
    <property type="match status" value="1"/>
</dbReference>
<feature type="region of interest" description="Disordered" evidence="6">
    <location>
        <begin position="601"/>
        <end position="620"/>
    </location>
</feature>
<dbReference type="GO" id="GO:0004674">
    <property type="term" value="F:protein serine/threonine kinase activity"/>
    <property type="evidence" value="ECO:0007669"/>
    <property type="project" value="UniProtKB-KW"/>
</dbReference>
<dbReference type="InterPro" id="IPR011009">
    <property type="entry name" value="Kinase-like_dom_sf"/>
</dbReference>
<feature type="domain" description="Protein kinase" evidence="7">
    <location>
        <begin position="130"/>
        <end position="411"/>
    </location>
</feature>
<dbReference type="GO" id="GO:0005524">
    <property type="term" value="F:ATP binding"/>
    <property type="evidence" value="ECO:0007669"/>
    <property type="project" value="UniProtKB-KW"/>
</dbReference>
<dbReference type="SMART" id="SM00220">
    <property type="entry name" value="S_TKc"/>
    <property type="match status" value="1"/>
</dbReference>
<dbReference type="PANTHER" id="PTHR24351">
    <property type="entry name" value="RIBOSOMAL PROTEIN S6 KINASE"/>
    <property type="match status" value="1"/>
</dbReference>
<dbReference type="Gene3D" id="3.30.200.20">
    <property type="entry name" value="Phosphorylase Kinase, domain 1"/>
    <property type="match status" value="1"/>
</dbReference>
<feature type="compositionally biased region" description="Basic residues" evidence="6">
    <location>
        <begin position="1"/>
        <end position="11"/>
    </location>
</feature>
<keyword evidence="5" id="KW-0067">ATP-binding</keyword>
<dbReference type="Gene3D" id="1.10.510.10">
    <property type="entry name" value="Transferase(Phosphotransferase) domain 1"/>
    <property type="match status" value="1"/>
</dbReference>
<evidence type="ECO:0000313" key="9">
    <source>
        <dbReference type="Proteomes" id="UP000292082"/>
    </source>
</evidence>
<dbReference type="InterPro" id="IPR008271">
    <property type="entry name" value="Ser/Thr_kinase_AS"/>
</dbReference>
<evidence type="ECO:0000256" key="6">
    <source>
        <dbReference type="SAM" id="MobiDB-lite"/>
    </source>
</evidence>
<dbReference type="EMBL" id="ML145263">
    <property type="protein sequence ID" value="TBU52175.1"/>
    <property type="molecule type" value="Genomic_DNA"/>
</dbReference>
<evidence type="ECO:0000256" key="1">
    <source>
        <dbReference type="ARBA" id="ARBA00022527"/>
    </source>
</evidence>
<evidence type="ECO:0000256" key="4">
    <source>
        <dbReference type="ARBA" id="ARBA00022777"/>
    </source>
</evidence>
<keyword evidence="9" id="KW-1185">Reference proteome</keyword>
<name>A0A4Q9PDM4_9APHY</name>
<dbReference type="PROSITE" id="PS50011">
    <property type="entry name" value="PROTEIN_KINASE_DOM"/>
    <property type="match status" value="1"/>
</dbReference>
<dbReference type="AlphaFoldDB" id="A0A4Q9PDM4"/>
<dbReference type="InterPro" id="IPR000719">
    <property type="entry name" value="Prot_kinase_dom"/>
</dbReference>
<dbReference type="Pfam" id="PF00069">
    <property type="entry name" value="Pkinase"/>
    <property type="match status" value="1"/>
</dbReference>
<accession>A0A4Q9PDM4</accession>
<keyword evidence="2" id="KW-0808">Transferase</keyword>
<reference evidence="8 9" key="1">
    <citation type="submission" date="2019-01" db="EMBL/GenBank/DDBJ databases">
        <title>Draft genome sequences of three monokaryotic isolates of the white-rot basidiomycete fungus Dichomitus squalens.</title>
        <authorList>
            <consortium name="DOE Joint Genome Institute"/>
            <person name="Lopez S.C."/>
            <person name="Andreopoulos B."/>
            <person name="Pangilinan J."/>
            <person name="Lipzen A."/>
            <person name="Riley R."/>
            <person name="Ahrendt S."/>
            <person name="Ng V."/>
            <person name="Barry K."/>
            <person name="Daum C."/>
            <person name="Grigoriev I.V."/>
            <person name="Hilden K.S."/>
            <person name="Makela M.R."/>
            <person name="de Vries R.P."/>
        </authorList>
    </citation>
    <scope>NUCLEOTIDE SEQUENCE [LARGE SCALE GENOMIC DNA]</scope>
    <source>
        <strain evidence="8 9">CBS 464.89</strain>
    </source>
</reference>
<protein>
    <submittedName>
        <fullName evidence="8">Kinase-like protein</fullName>
    </submittedName>
</protein>
<organism evidence="8 9">
    <name type="scientific">Dichomitus squalens</name>
    <dbReference type="NCBI Taxonomy" id="114155"/>
    <lineage>
        <taxon>Eukaryota</taxon>
        <taxon>Fungi</taxon>
        <taxon>Dikarya</taxon>
        <taxon>Basidiomycota</taxon>
        <taxon>Agaricomycotina</taxon>
        <taxon>Agaricomycetes</taxon>
        <taxon>Polyporales</taxon>
        <taxon>Polyporaceae</taxon>
        <taxon>Dichomitus</taxon>
    </lineage>
</organism>
<proteinExistence type="predicted"/>
<evidence type="ECO:0000313" key="8">
    <source>
        <dbReference type="EMBL" id="TBU52175.1"/>
    </source>
</evidence>
<keyword evidence="3" id="KW-0547">Nucleotide-binding</keyword>
<evidence type="ECO:0000256" key="5">
    <source>
        <dbReference type="ARBA" id="ARBA00022840"/>
    </source>
</evidence>
<dbReference type="SUPFAM" id="SSF56112">
    <property type="entry name" value="Protein kinase-like (PK-like)"/>
    <property type="match status" value="1"/>
</dbReference>
<gene>
    <name evidence="8" type="ORF">BD310DRAFT_889857</name>
</gene>
<evidence type="ECO:0000256" key="2">
    <source>
        <dbReference type="ARBA" id="ARBA00022679"/>
    </source>
</evidence>
<evidence type="ECO:0000259" key="7">
    <source>
        <dbReference type="PROSITE" id="PS50011"/>
    </source>
</evidence>
<dbReference type="Proteomes" id="UP000292082">
    <property type="component" value="Unassembled WGS sequence"/>
</dbReference>
<evidence type="ECO:0000256" key="3">
    <source>
        <dbReference type="ARBA" id="ARBA00022741"/>
    </source>
</evidence>
<keyword evidence="4 8" id="KW-0418">Kinase</keyword>
<keyword evidence="1" id="KW-0723">Serine/threonine-protein kinase</keyword>
<dbReference type="STRING" id="114155.A0A4Q9PDM4"/>
<feature type="region of interest" description="Disordered" evidence="6">
    <location>
        <begin position="1"/>
        <end position="21"/>
    </location>
</feature>